<name>A0A382SEX6_9ZZZZ</name>
<gene>
    <name evidence="1" type="ORF">METZ01_LOCUS361260</name>
</gene>
<reference evidence="1" key="1">
    <citation type="submission" date="2018-05" db="EMBL/GenBank/DDBJ databases">
        <authorList>
            <person name="Lanie J.A."/>
            <person name="Ng W.-L."/>
            <person name="Kazmierczak K.M."/>
            <person name="Andrzejewski T.M."/>
            <person name="Davidsen T.M."/>
            <person name="Wayne K.J."/>
            <person name="Tettelin H."/>
            <person name="Glass J.I."/>
            <person name="Rusch D."/>
            <person name="Podicherti R."/>
            <person name="Tsui H.-C.T."/>
            <person name="Winkler M.E."/>
        </authorList>
    </citation>
    <scope>NUCLEOTIDE SEQUENCE</scope>
</reference>
<protein>
    <submittedName>
        <fullName evidence="1">Uncharacterized protein</fullName>
    </submittedName>
</protein>
<proteinExistence type="predicted"/>
<dbReference type="AlphaFoldDB" id="A0A382SEX6"/>
<dbReference type="EMBL" id="UINC01128569">
    <property type="protein sequence ID" value="SVD08406.1"/>
    <property type="molecule type" value="Genomic_DNA"/>
</dbReference>
<accession>A0A382SEX6</accession>
<sequence length="29" mass="3497">MYLFKELYHIVSKNLEERKSLSKLKPTNS</sequence>
<evidence type="ECO:0000313" key="1">
    <source>
        <dbReference type="EMBL" id="SVD08406.1"/>
    </source>
</evidence>
<organism evidence="1">
    <name type="scientific">marine metagenome</name>
    <dbReference type="NCBI Taxonomy" id="408172"/>
    <lineage>
        <taxon>unclassified sequences</taxon>
        <taxon>metagenomes</taxon>
        <taxon>ecological metagenomes</taxon>
    </lineage>
</organism>